<comment type="catalytic activity">
    <reaction evidence="6">
        <text>a fatty acyl-CoA + H2O = a fatty acid + CoA + H(+)</text>
        <dbReference type="Rhea" id="RHEA:16781"/>
        <dbReference type="ChEBI" id="CHEBI:15377"/>
        <dbReference type="ChEBI" id="CHEBI:15378"/>
        <dbReference type="ChEBI" id="CHEBI:28868"/>
        <dbReference type="ChEBI" id="CHEBI:57287"/>
        <dbReference type="ChEBI" id="CHEBI:77636"/>
        <dbReference type="EC" id="3.1.2.20"/>
    </reaction>
    <physiologicalReaction direction="left-to-right" evidence="6">
        <dbReference type="Rhea" id="RHEA:16782"/>
    </physiologicalReaction>
</comment>
<dbReference type="FunFam" id="2.40.160.210:FF:000001">
    <property type="entry name" value="Acyl-CoA thioesterase II"/>
    <property type="match status" value="1"/>
</dbReference>
<evidence type="ECO:0000259" key="9">
    <source>
        <dbReference type="Pfam" id="PF13622"/>
    </source>
</evidence>
<evidence type="ECO:0000256" key="7">
    <source>
        <dbReference type="ARBA" id="ARBA00071120"/>
    </source>
</evidence>
<gene>
    <name evidence="11" type="ORF">Q4521_01795</name>
</gene>
<dbReference type="EMBL" id="JAUOPB010000001">
    <property type="protein sequence ID" value="MDO6421197.1"/>
    <property type="molecule type" value="Genomic_DNA"/>
</dbReference>
<dbReference type="InterPro" id="IPR049450">
    <property type="entry name" value="ACOT8-like_C"/>
</dbReference>
<feature type="domain" description="Acyl-CoA thioesterase-like C-terminal" evidence="10">
    <location>
        <begin position="149"/>
        <end position="280"/>
    </location>
</feature>
<keyword evidence="4" id="KW-0443">Lipid metabolism</keyword>
<organism evidence="11 12">
    <name type="scientific">Saccharophagus degradans</name>
    <dbReference type="NCBI Taxonomy" id="86304"/>
    <lineage>
        <taxon>Bacteria</taxon>
        <taxon>Pseudomonadati</taxon>
        <taxon>Pseudomonadota</taxon>
        <taxon>Gammaproteobacteria</taxon>
        <taxon>Cellvibrionales</taxon>
        <taxon>Cellvibrionaceae</taxon>
        <taxon>Saccharophagus</taxon>
    </lineage>
</organism>
<dbReference type="InterPro" id="IPR003703">
    <property type="entry name" value="Acyl_CoA_thio"/>
</dbReference>
<dbReference type="GO" id="GO:0047617">
    <property type="term" value="F:fatty acyl-CoA hydrolase activity"/>
    <property type="evidence" value="ECO:0007669"/>
    <property type="project" value="UniProtKB-EC"/>
</dbReference>
<dbReference type="EC" id="3.1.2.20" evidence="5"/>
<evidence type="ECO:0000256" key="8">
    <source>
        <dbReference type="ARBA" id="ARBA00079653"/>
    </source>
</evidence>
<dbReference type="PANTHER" id="PTHR11066:SF34">
    <property type="entry name" value="ACYL-COENZYME A THIOESTERASE 8"/>
    <property type="match status" value="1"/>
</dbReference>
<accession>A0AAW7X3R5</accession>
<comment type="similarity">
    <text evidence="1">Belongs to the C/M/P thioester hydrolase family.</text>
</comment>
<name>A0AAW7X3R5_9GAMM</name>
<dbReference type="InterPro" id="IPR049449">
    <property type="entry name" value="TesB_ACOT8-like_N"/>
</dbReference>
<evidence type="ECO:0000256" key="6">
    <source>
        <dbReference type="ARBA" id="ARBA00050943"/>
    </source>
</evidence>
<evidence type="ECO:0000256" key="1">
    <source>
        <dbReference type="ARBA" id="ARBA00006538"/>
    </source>
</evidence>
<evidence type="ECO:0000313" key="11">
    <source>
        <dbReference type="EMBL" id="MDO6421197.1"/>
    </source>
</evidence>
<dbReference type="RefSeq" id="WP_216064075.1">
    <property type="nucleotide sequence ID" value="NZ_CP123764.1"/>
</dbReference>
<reference evidence="11" key="1">
    <citation type="submission" date="2023-07" db="EMBL/GenBank/DDBJ databases">
        <title>Genome content predicts the carbon catabolic preferences of heterotrophic bacteria.</title>
        <authorList>
            <person name="Gralka M."/>
        </authorList>
    </citation>
    <scope>NUCLEOTIDE SEQUENCE</scope>
    <source>
        <strain evidence="11">I3M17_2</strain>
    </source>
</reference>
<evidence type="ECO:0000259" key="10">
    <source>
        <dbReference type="Pfam" id="PF20789"/>
    </source>
</evidence>
<dbReference type="CDD" id="cd03444">
    <property type="entry name" value="Thioesterase_II_repeat1"/>
    <property type="match status" value="1"/>
</dbReference>
<protein>
    <recommendedName>
        <fullName evidence="7">Acyl-CoA thioesterase 2</fullName>
        <ecNumber evidence="5">3.1.2.20</ecNumber>
    </recommendedName>
    <alternativeName>
        <fullName evidence="8">Thioesterase II</fullName>
    </alternativeName>
</protein>
<dbReference type="GO" id="GO:0009062">
    <property type="term" value="P:fatty acid catabolic process"/>
    <property type="evidence" value="ECO:0007669"/>
    <property type="project" value="TreeGrafter"/>
</dbReference>
<dbReference type="Pfam" id="PF13622">
    <property type="entry name" value="4HBT_3"/>
    <property type="match status" value="1"/>
</dbReference>
<dbReference type="Pfam" id="PF20789">
    <property type="entry name" value="4HBT_3C"/>
    <property type="match status" value="1"/>
</dbReference>
<keyword evidence="3" id="KW-0378">Hydrolase</keyword>
<evidence type="ECO:0000256" key="2">
    <source>
        <dbReference type="ARBA" id="ARBA00011881"/>
    </source>
</evidence>
<dbReference type="Proteomes" id="UP001169760">
    <property type="component" value="Unassembled WGS sequence"/>
</dbReference>
<dbReference type="CDD" id="cd03445">
    <property type="entry name" value="Thioesterase_II_repeat2"/>
    <property type="match status" value="1"/>
</dbReference>
<evidence type="ECO:0000313" key="12">
    <source>
        <dbReference type="Proteomes" id="UP001169760"/>
    </source>
</evidence>
<evidence type="ECO:0000256" key="3">
    <source>
        <dbReference type="ARBA" id="ARBA00022801"/>
    </source>
</evidence>
<dbReference type="PANTHER" id="PTHR11066">
    <property type="entry name" value="ACYL-COA THIOESTERASE"/>
    <property type="match status" value="1"/>
</dbReference>
<evidence type="ECO:0000256" key="5">
    <source>
        <dbReference type="ARBA" id="ARBA00038894"/>
    </source>
</evidence>
<feature type="domain" description="Acyl-CoA thioesterase-like N-terminal HotDog" evidence="9">
    <location>
        <begin position="29"/>
        <end position="106"/>
    </location>
</feature>
<comment type="subunit">
    <text evidence="2">Homotetramer.</text>
</comment>
<evidence type="ECO:0000256" key="4">
    <source>
        <dbReference type="ARBA" id="ARBA00023098"/>
    </source>
</evidence>
<dbReference type="AlphaFoldDB" id="A0AAW7X3R5"/>
<proteinExistence type="inferred from homology"/>
<dbReference type="GO" id="GO:0006637">
    <property type="term" value="P:acyl-CoA metabolic process"/>
    <property type="evidence" value="ECO:0007669"/>
    <property type="project" value="InterPro"/>
</dbReference>
<sequence>MTASISQLLDLELLDNNLFRSRHHRENFRKTLFGGQVLSQALIAAYNTVENRLPHSLHAYFLRPGTSESPVIYDVETVRDGRSLTSRRVVARQNGRPIFNMSTSFHSEEPGFFHQPAMPSSIPMPEELLKTCSPSSAEDHLPPHDCVPNQAASPFELLPIDGNPFTSQESLAPTTYFWMRSTEPLPEAPIYHYCALAFASDLGLLATALLPHKATIFDKGLFAASVDHAVWFHSANFKADDWLLCESHSPWAGSSRGFARASVFTRNGTLVASTAQEGIIRKV</sequence>
<comment type="caution">
    <text evidence="11">The sequence shown here is derived from an EMBL/GenBank/DDBJ whole genome shotgun (WGS) entry which is preliminary data.</text>
</comment>